<evidence type="ECO:0000313" key="1">
    <source>
        <dbReference type="EMBL" id="WVZ99364.1"/>
    </source>
</evidence>
<name>A0AAQ3UXD5_PASNO</name>
<protein>
    <submittedName>
        <fullName evidence="1">Uncharacterized protein</fullName>
    </submittedName>
</protein>
<proteinExistence type="predicted"/>
<keyword evidence="2" id="KW-1185">Reference proteome</keyword>
<organism evidence="1 2">
    <name type="scientific">Paspalum notatum var. saurae</name>
    <dbReference type="NCBI Taxonomy" id="547442"/>
    <lineage>
        <taxon>Eukaryota</taxon>
        <taxon>Viridiplantae</taxon>
        <taxon>Streptophyta</taxon>
        <taxon>Embryophyta</taxon>
        <taxon>Tracheophyta</taxon>
        <taxon>Spermatophyta</taxon>
        <taxon>Magnoliopsida</taxon>
        <taxon>Liliopsida</taxon>
        <taxon>Poales</taxon>
        <taxon>Poaceae</taxon>
        <taxon>PACMAD clade</taxon>
        <taxon>Panicoideae</taxon>
        <taxon>Andropogonodae</taxon>
        <taxon>Paspaleae</taxon>
        <taxon>Paspalinae</taxon>
        <taxon>Paspalum</taxon>
    </lineage>
</organism>
<accession>A0AAQ3UXD5</accession>
<dbReference type="AlphaFoldDB" id="A0AAQ3UXD5"/>
<dbReference type="Proteomes" id="UP001341281">
    <property type="component" value="Chromosome 10"/>
</dbReference>
<sequence>MSELMFSPNSCISVLLPTEIFSSVARLILKVEILVTVSRADCSRIHFYNGNRLSTLHNKLPDCCIQPMNTKHSGPGASSTFRSWVAGHEISQASRLLCDDLNHIIGNLECQALVELT</sequence>
<gene>
    <name evidence="1" type="ORF">U9M48_044685</name>
</gene>
<dbReference type="EMBL" id="CP144754">
    <property type="protein sequence ID" value="WVZ99364.1"/>
    <property type="molecule type" value="Genomic_DNA"/>
</dbReference>
<reference evidence="1 2" key="1">
    <citation type="submission" date="2024-02" db="EMBL/GenBank/DDBJ databases">
        <title>High-quality chromosome-scale genome assembly of Pensacola bahiagrass (Paspalum notatum Flugge var. saurae).</title>
        <authorList>
            <person name="Vega J.M."/>
            <person name="Podio M."/>
            <person name="Orjuela J."/>
            <person name="Siena L.A."/>
            <person name="Pessino S.C."/>
            <person name="Combes M.C."/>
            <person name="Mariac C."/>
            <person name="Albertini E."/>
            <person name="Pupilli F."/>
            <person name="Ortiz J.P.A."/>
            <person name="Leblanc O."/>
        </authorList>
    </citation>
    <scope>NUCLEOTIDE SEQUENCE [LARGE SCALE GENOMIC DNA]</scope>
    <source>
        <strain evidence="1">R1</strain>
        <tissue evidence="1">Leaf</tissue>
    </source>
</reference>
<evidence type="ECO:0000313" key="2">
    <source>
        <dbReference type="Proteomes" id="UP001341281"/>
    </source>
</evidence>